<dbReference type="GO" id="GO:0005886">
    <property type="term" value="C:plasma membrane"/>
    <property type="evidence" value="ECO:0007669"/>
    <property type="project" value="UniProtKB-SubCell"/>
</dbReference>
<evidence type="ECO:0000256" key="8">
    <source>
        <dbReference type="SAM" id="MobiDB-lite"/>
    </source>
</evidence>
<dbReference type="PANTHER" id="PTHR42643:SF24">
    <property type="entry name" value="IONOTROPIC RECEPTOR 60A"/>
    <property type="match status" value="1"/>
</dbReference>
<evidence type="ECO:0000256" key="3">
    <source>
        <dbReference type="ARBA" id="ARBA00022692"/>
    </source>
</evidence>
<comment type="subcellular location">
    <subcellularLocation>
        <location evidence="1">Cell membrane</location>
        <topology evidence="1">Multi-pass membrane protein</topology>
    </subcellularLocation>
</comment>
<feature type="region of interest" description="Disordered" evidence="8">
    <location>
        <begin position="1"/>
        <end position="28"/>
    </location>
</feature>
<proteinExistence type="predicted"/>
<evidence type="ECO:0000256" key="4">
    <source>
        <dbReference type="ARBA" id="ARBA00022989"/>
    </source>
</evidence>
<gene>
    <name evidence="9" type="ORF">KUF71_013352</name>
</gene>
<protein>
    <submittedName>
        <fullName evidence="9">Suppressor of mec-8 and unc-52 protein-like protein 2</fullName>
    </submittedName>
</protein>
<keyword evidence="10" id="KW-1185">Reference proteome</keyword>
<evidence type="ECO:0000256" key="1">
    <source>
        <dbReference type="ARBA" id="ARBA00004651"/>
    </source>
</evidence>
<evidence type="ECO:0000313" key="10">
    <source>
        <dbReference type="Proteomes" id="UP001219518"/>
    </source>
</evidence>
<sequence length="1451" mass="156308">MSSSSSSSCGCGAGRRSSGRGWYSRTSTSRRNLMRDVLQATESRRQNRLPESRRSSFQWLSSASVSGGSVTLSTATRREGRDQMLSSDAADDVRARAQSGVFFLRSQEFRCPTLAMVVLHECDEDRGVERLQSAGPGRAGPGRAGVERGGPTAHALGLAHGAAHKRLSNFHVKRNEHGDLRLHTDSDITSSVGPVAAAMQLPLCLLAALCAPGLPGRSLAALLPPDTAPPPGTDCAFAFLSASMASTSGAIVLVGDGDLAATRLRELAPDTPKVLAYPNDSRADAELAQTRNFYVVVSRTARAMLAHLEAFPDVRLQRVFLWTWARSPRDVLSLSSSLSSLWLCPLSAHLAVSSPDGTTTLFYANMQPCRIIKRAWREVNFTEVDRCSPGRRAWRPETIPRMCDRWSPPPGESKLRMFFKRELKWNLLPALYKNRMWGAIMARVRTSLKAHVDLLLEEDTDASAPLAAVYDCSMAGFVVFRPFVAVLGPAHVRFGCASKGSVVVLVPSGLGPRPSLLRAVTAEFTVGMWCATAVALVSMALALAAAWWCSGRPALDALAAAPLQALAPLLAQPPSGPAHRPLSTVWLLMSVVLAAAYQGLLLRELSTPPGEIGDLEQLEQSGLQVVAALELHPIMEMILPNASARVRYIKDDDFLLAAKNVTEGRHTALVWYVDEKFLQLYSQTFSSMWGKFHEFQAPLRILLAYCYTTTGSPIKGPLENVVARHREAGLPLPWTGFNFARGPLPSPSPQPGQLTRALSLTQLQPAFAVLAVAHCLAAIVFVLEILCKIDLTPGLGLSLGPGFLVVPRASGEPVCDAMVAMQLLLGLLVLACAPGQTPAAVPVPDTAPPPGTDCVFAFLSSAMSRSNATLVLVGDVALVAPYLKNLAPHTPKILDTPSDVDAKAVIPPGSSIVIVVVQRSGEKLVQFFGLGGTTHLWFRETFLWTWARLPQDVLSASPADTMSFCINKISLLISSPDAGGSTSLLQSSVVVPDCSFPLRDRGFQEVDRCSPGPSPQPRWSERFLPNLCTTWTPRPGDGRVLKPPLRIIAAEAPPEINATGMGALYRQYIGNLTAATRLSPVELDWLSTATFSTRRWSDAKGQVENCHLDAYLASLKFSVVSSAELQFEGVQLYRVAVLVPSGLGPRPSLLRAVTAEFTAGMWCATALALVSMALALAAAWWCSGRPALDALAAAPLQALAPLLAQPLPGPGPAHRPLTTVWLLMSVVVAAAYQGLLLRELSTPPGEIGDLEQLEQSGLDVLVTNDLYHVIDDLLPRLSARARFININKIFSAANNVSADRHSALVFVLDDFVELGLEPLLSQRPRKVHMFKLSLERMKSAAVFSTGSPVQKPMASVMSRVQSGRLLSFWHLKPKRRAGGAEADARRLTEPLSLRQLQPAFLVLCAGSSLAAVAFGVEVLCGRLWSSIIVFDLDKIGEQGFDSGLCSSRRVL</sequence>
<evidence type="ECO:0000313" key="9">
    <source>
        <dbReference type="EMBL" id="KAK3925083.1"/>
    </source>
</evidence>
<keyword evidence="7" id="KW-0325">Glycoprotein</keyword>
<dbReference type="InterPro" id="IPR052192">
    <property type="entry name" value="Insect_Ionotropic_Sensory_Rcpt"/>
</dbReference>
<keyword evidence="4" id="KW-1133">Transmembrane helix</keyword>
<dbReference type="Proteomes" id="UP001219518">
    <property type="component" value="Unassembled WGS sequence"/>
</dbReference>
<dbReference type="PANTHER" id="PTHR42643">
    <property type="entry name" value="IONOTROPIC RECEPTOR 20A-RELATED"/>
    <property type="match status" value="1"/>
</dbReference>
<keyword evidence="5" id="KW-0472">Membrane</keyword>
<evidence type="ECO:0000256" key="7">
    <source>
        <dbReference type="ARBA" id="ARBA00023180"/>
    </source>
</evidence>
<reference evidence="9" key="1">
    <citation type="submission" date="2021-07" db="EMBL/GenBank/DDBJ databases">
        <authorList>
            <person name="Catto M.A."/>
            <person name="Jacobson A."/>
            <person name="Kennedy G."/>
            <person name="Labadie P."/>
            <person name="Hunt B.G."/>
            <person name="Srinivasan R."/>
        </authorList>
    </citation>
    <scope>NUCLEOTIDE SEQUENCE</scope>
    <source>
        <strain evidence="9">PL_HMW_Pooled</strain>
        <tissue evidence="9">Head</tissue>
    </source>
</reference>
<name>A0AAE1LMF7_9NEOP</name>
<evidence type="ECO:0000256" key="2">
    <source>
        <dbReference type="ARBA" id="ARBA00022475"/>
    </source>
</evidence>
<keyword evidence="2" id="KW-1003">Cell membrane</keyword>
<dbReference type="EMBL" id="JAHWGI010001215">
    <property type="protein sequence ID" value="KAK3925083.1"/>
    <property type="molecule type" value="Genomic_DNA"/>
</dbReference>
<evidence type="ECO:0000256" key="5">
    <source>
        <dbReference type="ARBA" id="ARBA00023136"/>
    </source>
</evidence>
<keyword evidence="6" id="KW-0675">Receptor</keyword>
<evidence type="ECO:0000256" key="6">
    <source>
        <dbReference type="ARBA" id="ARBA00023170"/>
    </source>
</evidence>
<accession>A0AAE1LMF7</accession>
<reference evidence="9" key="2">
    <citation type="journal article" date="2023" name="BMC Genomics">
        <title>Pest status, molecular evolution, and epigenetic factors derived from the genome assembly of Frankliniella fusca, a thysanopteran phytovirus vector.</title>
        <authorList>
            <person name="Catto M.A."/>
            <person name="Labadie P.E."/>
            <person name="Jacobson A.L."/>
            <person name="Kennedy G.G."/>
            <person name="Srinivasan R."/>
            <person name="Hunt B.G."/>
        </authorList>
    </citation>
    <scope>NUCLEOTIDE SEQUENCE</scope>
    <source>
        <strain evidence="9">PL_HMW_Pooled</strain>
    </source>
</reference>
<comment type="caution">
    <text evidence="9">The sequence shown here is derived from an EMBL/GenBank/DDBJ whole genome shotgun (WGS) entry which is preliminary data.</text>
</comment>
<organism evidence="9 10">
    <name type="scientific">Frankliniella fusca</name>
    <dbReference type="NCBI Taxonomy" id="407009"/>
    <lineage>
        <taxon>Eukaryota</taxon>
        <taxon>Metazoa</taxon>
        <taxon>Ecdysozoa</taxon>
        <taxon>Arthropoda</taxon>
        <taxon>Hexapoda</taxon>
        <taxon>Insecta</taxon>
        <taxon>Pterygota</taxon>
        <taxon>Neoptera</taxon>
        <taxon>Paraneoptera</taxon>
        <taxon>Thysanoptera</taxon>
        <taxon>Terebrantia</taxon>
        <taxon>Thripoidea</taxon>
        <taxon>Thripidae</taxon>
        <taxon>Frankliniella</taxon>
    </lineage>
</organism>
<keyword evidence="3" id="KW-0812">Transmembrane</keyword>